<name>A0AA85JFZ5_TRIRE</name>
<feature type="transmembrane region" description="Helical" evidence="1">
    <location>
        <begin position="55"/>
        <end position="75"/>
    </location>
</feature>
<keyword evidence="1" id="KW-0472">Membrane</keyword>
<proteinExistence type="predicted"/>
<evidence type="ECO:0000313" key="3">
    <source>
        <dbReference type="WBParaSite" id="TREG1_17440.1"/>
    </source>
</evidence>
<sequence>MFHCVIHLIIKLIWNYLIPQCPSFTHILISDALHVSTSSLQTPNLQRLKIRRIKIVKILTKAFVVFCFVSSLLWFDTCSYVPRDSCLVHTAEEKLATPERHSETVFMCDAVAHSLLESLCHF</sequence>
<keyword evidence="1" id="KW-1133">Transmembrane helix</keyword>
<evidence type="ECO:0000313" key="2">
    <source>
        <dbReference type="Proteomes" id="UP000050795"/>
    </source>
</evidence>
<dbReference type="AlphaFoldDB" id="A0AA85JFZ5"/>
<evidence type="ECO:0000256" key="1">
    <source>
        <dbReference type="SAM" id="Phobius"/>
    </source>
</evidence>
<accession>A0AA85JFZ5</accession>
<reference evidence="3" key="2">
    <citation type="submission" date="2023-11" db="UniProtKB">
        <authorList>
            <consortium name="WormBaseParasite"/>
        </authorList>
    </citation>
    <scope>IDENTIFICATION</scope>
</reference>
<dbReference type="WBParaSite" id="TREG1_17440.1">
    <property type="protein sequence ID" value="TREG1_17440.1"/>
    <property type="gene ID" value="TREG1_17440"/>
</dbReference>
<organism evidence="2 3">
    <name type="scientific">Trichobilharzia regenti</name>
    <name type="common">Nasal bird schistosome</name>
    <dbReference type="NCBI Taxonomy" id="157069"/>
    <lineage>
        <taxon>Eukaryota</taxon>
        <taxon>Metazoa</taxon>
        <taxon>Spiralia</taxon>
        <taxon>Lophotrochozoa</taxon>
        <taxon>Platyhelminthes</taxon>
        <taxon>Trematoda</taxon>
        <taxon>Digenea</taxon>
        <taxon>Strigeidida</taxon>
        <taxon>Schistosomatoidea</taxon>
        <taxon>Schistosomatidae</taxon>
        <taxon>Trichobilharzia</taxon>
    </lineage>
</organism>
<keyword evidence="2" id="KW-1185">Reference proteome</keyword>
<keyword evidence="1" id="KW-0812">Transmembrane</keyword>
<dbReference type="Proteomes" id="UP000050795">
    <property type="component" value="Unassembled WGS sequence"/>
</dbReference>
<protein>
    <submittedName>
        <fullName evidence="3">Uncharacterized protein</fullName>
    </submittedName>
</protein>
<reference evidence="2" key="1">
    <citation type="submission" date="2022-06" db="EMBL/GenBank/DDBJ databases">
        <authorList>
            <person name="Berger JAMES D."/>
            <person name="Berger JAMES D."/>
        </authorList>
    </citation>
    <scope>NUCLEOTIDE SEQUENCE [LARGE SCALE GENOMIC DNA]</scope>
</reference>